<dbReference type="SMART" id="SM00487">
    <property type="entry name" value="DEXDc"/>
    <property type="match status" value="1"/>
</dbReference>
<comment type="caution">
    <text evidence="6">The sequence shown here is derived from an EMBL/GenBank/DDBJ whole genome shotgun (WGS) entry which is preliminary data.</text>
</comment>
<sequence>MLTIPLHPYQDVAVDRLLERRSLLLAYDMGLGKTITSIAAAEELLGSGEIDQALIVVPSGLKIQWAVALAARTDVATREITAKGEVFQIPEERYAVVIDGGPAKRREQYGLIKELRPQYVIAGYKTVVAELRTIRRMRPGLIILDEATAIKNPSADITQAVRQLDAGYRLALTGTPVDNRLEELFQLMGWVDQSVLGDPDDPDAARIFDQAYIDRDDWGSVKGYRNTPTLHAKVSPALIRKRTTDPDVAPYMPKIDHRTWSVTMEPATAAVYKLIAADLAAELAQMPTKTGFDVGAHYSGTDENTPAGRVMAVHLAAQQLITDPEMMVDSESSYVRNLVASGVLEGLPESAKLVRLRAEVEAILSDPSEKVILVTRFRSLLAKLGRIFEEHEHVFYHGGMNPSEKQASVNRFQDRPEARLFLMSHAGAYGVDIPAATHLINLDPARSAGQRAQINHRHVRAGSRNKIVMVSDLITRDSVEERSYQRLDLRARVGSAVVDGVGADETGTIIDDVTSLTEHLSVVLSG</sequence>
<dbReference type="InterPro" id="IPR027417">
    <property type="entry name" value="P-loop_NTPase"/>
</dbReference>
<dbReference type="Pfam" id="PF00271">
    <property type="entry name" value="Helicase_C"/>
    <property type="match status" value="1"/>
</dbReference>
<dbReference type="PROSITE" id="PS51194">
    <property type="entry name" value="HELICASE_CTER"/>
    <property type="match status" value="1"/>
</dbReference>
<dbReference type="InterPro" id="IPR001650">
    <property type="entry name" value="Helicase_C-like"/>
</dbReference>
<protein>
    <submittedName>
        <fullName evidence="6">SNF2 family DNA or RNA helicase</fullName>
    </submittedName>
</protein>
<evidence type="ECO:0000256" key="3">
    <source>
        <dbReference type="ARBA" id="ARBA00022840"/>
    </source>
</evidence>
<evidence type="ECO:0000259" key="5">
    <source>
        <dbReference type="PROSITE" id="PS51194"/>
    </source>
</evidence>
<dbReference type="GO" id="GO:0004386">
    <property type="term" value="F:helicase activity"/>
    <property type="evidence" value="ECO:0007669"/>
    <property type="project" value="UniProtKB-KW"/>
</dbReference>
<dbReference type="Proteomes" id="UP001230426">
    <property type="component" value="Unassembled WGS sequence"/>
</dbReference>
<keyword evidence="3" id="KW-0067">ATP-binding</keyword>
<dbReference type="InterPro" id="IPR014001">
    <property type="entry name" value="Helicase_ATP-bd"/>
</dbReference>
<evidence type="ECO:0000259" key="4">
    <source>
        <dbReference type="PROSITE" id="PS51192"/>
    </source>
</evidence>
<dbReference type="PROSITE" id="PS51192">
    <property type="entry name" value="HELICASE_ATP_BIND_1"/>
    <property type="match status" value="1"/>
</dbReference>
<evidence type="ECO:0000256" key="1">
    <source>
        <dbReference type="ARBA" id="ARBA00022741"/>
    </source>
</evidence>
<dbReference type="SMART" id="SM00490">
    <property type="entry name" value="HELICc"/>
    <property type="match status" value="1"/>
</dbReference>
<dbReference type="PANTHER" id="PTHR45626">
    <property type="entry name" value="TRANSCRIPTION TERMINATION FACTOR 2-RELATED"/>
    <property type="match status" value="1"/>
</dbReference>
<dbReference type="Gene3D" id="3.40.50.10810">
    <property type="entry name" value="Tandem AAA-ATPase domain"/>
    <property type="match status" value="1"/>
</dbReference>
<gene>
    <name evidence="6" type="ORF">J2S55_009783</name>
</gene>
<keyword evidence="7" id="KW-1185">Reference proteome</keyword>
<dbReference type="SUPFAM" id="SSF52540">
    <property type="entry name" value="P-loop containing nucleoside triphosphate hydrolases"/>
    <property type="match status" value="2"/>
</dbReference>
<dbReference type="CDD" id="cd18793">
    <property type="entry name" value="SF2_C_SNF"/>
    <property type="match status" value="1"/>
</dbReference>
<dbReference type="RefSeq" id="WP_306876372.1">
    <property type="nucleotide sequence ID" value="NZ_JAUSRB010000004.1"/>
</dbReference>
<evidence type="ECO:0000256" key="2">
    <source>
        <dbReference type="ARBA" id="ARBA00022801"/>
    </source>
</evidence>
<keyword evidence="6" id="KW-0347">Helicase</keyword>
<evidence type="ECO:0000313" key="7">
    <source>
        <dbReference type="Proteomes" id="UP001230426"/>
    </source>
</evidence>
<dbReference type="InterPro" id="IPR049730">
    <property type="entry name" value="SNF2/RAD54-like_C"/>
</dbReference>
<keyword evidence="1" id="KW-0547">Nucleotide-binding</keyword>
<name>A0ABT9RQ05_9ACTN</name>
<dbReference type="Gene3D" id="3.40.50.300">
    <property type="entry name" value="P-loop containing nucleotide triphosphate hydrolases"/>
    <property type="match status" value="1"/>
</dbReference>
<accession>A0ABT9RQ05</accession>
<dbReference type="EMBL" id="JAUSRB010000004">
    <property type="protein sequence ID" value="MDP9870445.1"/>
    <property type="molecule type" value="Genomic_DNA"/>
</dbReference>
<proteinExistence type="predicted"/>
<reference evidence="6 7" key="1">
    <citation type="submission" date="2023-07" db="EMBL/GenBank/DDBJ databases">
        <title>Sequencing the genomes of 1000 actinobacteria strains.</title>
        <authorList>
            <person name="Klenk H.-P."/>
        </authorList>
    </citation>
    <scope>NUCLEOTIDE SEQUENCE [LARGE SCALE GENOMIC DNA]</scope>
    <source>
        <strain evidence="6 7">DSM 44109</strain>
    </source>
</reference>
<keyword evidence="2" id="KW-0378">Hydrolase</keyword>
<dbReference type="InterPro" id="IPR038718">
    <property type="entry name" value="SNF2-like_sf"/>
</dbReference>
<organism evidence="6 7">
    <name type="scientific">Streptosporangium brasiliense</name>
    <dbReference type="NCBI Taxonomy" id="47480"/>
    <lineage>
        <taxon>Bacteria</taxon>
        <taxon>Bacillati</taxon>
        <taxon>Actinomycetota</taxon>
        <taxon>Actinomycetes</taxon>
        <taxon>Streptosporangiales</taxon>
        <taxon>Streptosporangiaceae</taxon>
        <taxon>Streptosporangium</taxon>
    </lineage>
</organism>
<dbReference type="Pfam" id="PF00176">
    <property type="entry name" value="SNF2-rel_dom"/>
    <property type="match status" value="1"/>
</dbReference>
<dbReference type="InterPro" id="IPR000330">
    <property type="entry name" value="SNF2_N"/>
</dbReference>
<feature type="domain" description="Helicase C-terminal" evidence="5">
    <location>
        <begin position="355"/>
        <end position="514"/>
    </location>
</feature>
<evidence type="ECO:0000313" key="6">
    <source>
        <dbReference type="EMBL" id="MDP9870445.1"/>
    </source>
</evidence>
<dbReference type="InterPro" id="IPR050628">
    <property type="entry name" value="SNF2_RAD54_helicase_TF"/>
</dbReference>
<feature type="domain" description="Helicase ATP-binding" evidence="4">
    <location>
        <begin position="14"/>
        <end position="194"/>
    </location>
</feature>